<protein>
    <submittedName>
        <fullName evidence="2">2-hydroxymuconate-semialdehyde hydrolase</fullName>
    </submittedName>
</protein>
<keyword evidence="2" id="KW-0378">Hydrolase</keyword>
<dbReference type="SUPFAM" id="SSF53474">
    <property type="entry name" value="alpha/beta-Hydrolases"/>
    <property type="match status" value="1"/>
</dbReference>
<accession>A0A1M7HQH5</accession>
<dbReference type="STRING" id="1123231.SAMN02745189_01938"/>
<dbReference type="PRINTS" id="PR00111">
    <property type="entry name" value="ABHYDROLASE"/>
</dbReference>
<reference evidence="2 3" key="1">
    <citation type="submission" date="2016-11" db="EMBL/GenBank/DDBJ databases">
        <authorList>
            <person name="Jaros S."/>
            <person name="Januszkiewicz K."/>
            <person name="Wedrychowicz H."/>
        </authorList>
    </citation>
    <scope>NUCLEOTIDE SEQUENCE [LARGE SCALE GENOMIC DNA]</scope>
    <source>
        <strain evidence="2 3">DSM 16010</strain>
    </source>
</reference>
<feature type="domain" description="AB hydrolase-1" evidence="1">
    <location>
        <begin position="35"/>
        <end position="267"/>
    </location>
</feature>
<dbReference type="Proteomes" id="UP000184206">
    <property type="component" value="Unassembled WGS sequence"/>
</dbReference>
<dbReference type="EMBL" id="FRCF01000008">
    <property type="protein sequence ID" value="SHM30670.1"/>
    <property type="molecule type" value="Genomic_DNA"/>
</dbReference>
<dbReference type="InterPro" id="IPR000073">
    <property type="entry name" value="AB_hydrolase_1"/>
</dbReference>
<dbReference type="PANTHER" id="PTHR46438">
    <property type="entry name" value="ALPHA/BETA-HYDROLASES SUPERFAMILY PROTEIN"/>
    <property type="match status" value="1"/>
</dbReference>
<dbReference type="InterPro" id="IPR029058">
    <property type="entry name" value="AB_hydrolase_fold"/>
</dbReference>
<dbReference type="Pfam" id="PF00561">
    <property type="entry name" value="Abhydrolase_1"/>
    <property type="match status" value="1"/>
</dbReference>
<evidence type="ECO:0000313" key="3">
    <source>
        <dbReference type="Proteomes" id="UP000184206"/>
    </source>
</evidence>
<dbReference type="PANTHER" id="PTHR46438:SF11">
    <property type="entry name" value="LIPASE-RELATED"/>
    <property type="match status" value="1"/>
</dbReference>
<evidence type="ECO:0000313" key="2">
    <source>
        <dbReference type="EMBL" id="SHM30670.1"/>
    </source>
</evidence>
<keyword evidence="3" id="KW-1185">Reference proteome</keyword>
<dbReference type="GO" id="GO:0016787">
    <property type="term" value="F:hydrolase activity"/>
    <property type="evidence" value="ECO:0007669"/>
    <property type="project" value="UniProtKB-KW"/>
</dbReference>
<proteinExistence type="predicted"/>
<dbReference type="Gene3D" id="3.40.50.1820">
    <property type="entry name" value="alpha/beta hydrolase"/>
    <property type="match status" value="1"/>
</dbReference>
<gene>
    <name evidence="2" type="ORF">SAMN02745189_01938</name>
</gene>
<sequence>MAVKEATLEKIEKQMTVDGIQTNYLEAGAGNKETMVLIHGSGPGVSAFANWRLVIPRLSETFHVFAPDVIGFGKTAKLEENEYGLDVWVDHLINFIEEVSDGPVHIVGNSFGGAMALHIAHRRPDLINKLILMGPAGVKHELSYGLKKVWGYDPSIENMRELIKLFSYNQEAANNEELVKLRYEASMDPESKEAFHNMFYTNQQERLEELSLEDEEIKNIEKQTILFHGLEDQVIPFEATSYKLMKLLPNAELHLFNQCGHWTQIEKTEPFIDHILAFTKGQ</sequence>
<name>A0A1M7HQH5_9BACL</name>
<dbReference type="AlphaFoldDB" id="A0A1M7HQH5"/>
<organism evidence="2 3">
    <name type="scientific">Lacicoccus alkaliphilus DSM 16010</name>
    <dbReference type="NCBI Taxonomy" id="1123231"/>
    <lineage>
        <taxon>Bacteria</taxon>
        <taxon>Bacillati</taxon>
        <taxon>Bacillota</taxon>
        <taxon>Bacilli</taxon>
        <taxon>Bacillales</taxon>
        <taxon>Salinicoccaceae</taxon>
        <taxon>Lacicoccus</taxon>
    </lineage>
</organism>
<evidence type="ECO:0000259" key="1">
    <source>
        <dbReference type="Pfam" id="PF00561"/>
    </source>
</evidence>